<dbReference type="GO" id="GO:0043164">
    <property type="term" value="P:Gram-negative-bacterium-type cell wall biogenesis"/>
    <property type="evidence" value="ECO:0007669"/>
    <property type="project" value="TreeGrafter"/>
</dbReference>
<feature type="domain" description="DUF218" evidence="2">
    <location>
        <begin position="81"/>
        <end position="246"/>
    </location>
</feature>
<dbReference type="PANTHER" id="PTHR30336">
    <property type="entry name" value="INNER MEMBRANE PROTEIN, PROBABLE PERMEASE"/>
    <property type="match status" value="1"/>
</dbReference>
<proteinExistence type="predicted"/>
<evidence type="ECO:0000259" key="2">
    <source>
        <dbReference type="Pfam" id="PF02698"/>
    </source>
</evidence>
<keyword evidence="1" id="KW-0812">Transmembrane</keyword>
<keyword evidence="1" id="KW-0472">Membrane</keyword>
<dbReference type="AlphaFoldDB" id="A0A381ZW67"/>
<keyword evidence="1" id="KW-1133">Transmembrane helix</keyword>
<dbReference type="InterPro" id="IPR003848">
    <property type="entry name" value="DUF218"/>
</dbReference>
<dbReference type="EMBL" id="UINC01022776">
    <property type="protein sequence ID" value="SVA93097.1"/>
    <property type="molecule type" value="Genomic_DNA"/>
</dbReference>
<dbReference type="GO" id="GO:0005886">
    <property type="term" value="C:plasma membrane"/>
    <property type="evidence" value="ECO:0007669"/>
    <property type="project" value="TreeGrafter"/>
</dbReference>
<feature type="transmembrane region" description="Helical" evidence="1">
    <location>
        <begin position="39"/>
        <end position="62"/>
    </location>
</feature>
<dbReference type="InterPro" id="IPR014729">
    <property type="entry name" value="Rossmann-like_a/b/a_fold"/>
</dbReference>
<dbReference type="CDD" id="cd06259">
    <property type="entry name" value="YdcF-like"/>
    <property type="match status" value="1"/>
</dbReference>
<evidence type="ECO:0000256" key="1">
    <source>
        <dbReference type="SAM" id="Phobius"/>
    </source>
</evidence>
<accession>A0A381ZW67</accession>
<dbReference type="Gene3D" id="3.40.50.620">
    <property type="entry name" value="HUPs"/>
    <property type="match status" value="1"/>
</dbReference>
<organism evidence="3">
    <name type="scientific">marine metagenome</name>
    <dbReference type="NCBI Taxonomy" id="408172"/>
    <lineage>
        <taxon>unclassified sequences</taxon>
        <taxon>metagenomes</taxon>
        <taxon>ecological metagenomes</taxon>
    </lineage>
</organism>
<evidence type="ECO:0000313" key="3">
    <source>
        <dbReference type="EMBL" id="SVA93097.1"/>
    </source>
</evidence>
<dbReference type="InterPro" id="IPR051599">
    <property type="entry name" value="Cell_Envelope_Assoc"/>
</dbReference>
<feature type="transmembrane region" description="Helical" evidence="1">
    <location>
        <begin position="12"/>
        <end position="32"/>
    </location>
</feature>
<gene>
    <name evidence="3" type="ORF">METZ01_LOCUS145951</name>
</gene>
<reference evidence="3" key="1">
    <citation type="submission" date="2018-05" db="EMBL/GenBank/DDBJ databases">
        <authorList>
            <person name="Lanie J.A."/>
            <person name="Ng W.-L."/>
            <person name="Kazmierczak K.M."/>
            <person name="Andrzejewski T.M."/>
            <person name="Davidsen T.M."/>
            <person name="Wayne K.J."/>
            <person name="Tettelin H."/>
            <person name="Glass J.I."/>
            <person name="Rusch D."/>
            <person name="Podicherti R."/>
            <person name="Tsui H.-C.T."/>
            <person name="Winkler M.E."/>
        </authorList>
    </citation>
    <scope>NUCLEOTIDE SEQUENCE</scope>
</reference>
<dbReference type="Pfam" id="PF02698">
    <property type="entry name" value="DUF218"/>
    <property type="match status" value="1"/>
</dbReference>
<dbReference type="GO" id="GO:0000270">
    <property type="term" value="P:peptidoglycan metabolic process"/>
    <property type="evidence" value="ECO:0007669"/>
    <property type="project" value="TreeGrafter"/>
</dbReference>
<dbReference type="PANTHER" id="PTHR30336:SF4">
    <property type="entry name" value="ENVELOPE BIOGENESIS FACTOR ELYC"/>
    <property type="match status" value="1"/>
</dbReference>
<name>A0A381ZW67_9ZZZZ</name>
<sequence>MSFYLSKVLWLIINPFNILIFLLFITIFFLFLKINKLTYFFLSLFLIVLVSFGIFPVGKYLIYKLEKNYHNEIILPDKVDGLLILGGATNPFLSDEFNQINLNGSVERLVESITLIKKYTEAKIIFTGGSGSINKPKMNHARIAKQFFVQIGLDTDKIIFENKSRNTYENVLYSKNIAKPKKNEKWIVITSAFHMNRAIFIGEKNDWTLIPYAVDFTQPKKFKFKPNLNLLNNLNQMQRGSHEWIGLMAYYLMGRTSRIL</sequence>
<protein>
    <recommendedName>
        <fullName evidence="2">DUF218 domain-containing protein</fullName>
    </recommendedName>
</protein>